<evidence type="ECO:0000313" key="2">
    <source>
        <dbReference type="EMBL" id="KUP96133.1"/>
    </source>
</evidence>
<dbReference type="InterPro" id="IPR046165">
    <property type="entry name" value="DUF6167"/>
</dbReference>
<evidence type="ECO:0000313" key="3">
    <source>
        <dbReference type="Proteomes" id="UP000074382"/>
    </source>
</evidence>
<keyword evidence="3" id="KW-1185">Reference proteome</keyword>
<gene>
    <name evidence="2" type="ORF">AC529_13865</name>
</gene>
<dbReference type="Proteomes" id="UP000074382">
    <property type="component" value="Unassembled WGS sequence"/>
</dbReference>
<protein>
    <submittedName>
        <fullName evidence="2">Uncharacterized protein</fullName>
    </submittedName>
</protein>
<organism evidence="2 3">
    <name type="scientific">Thermobifida cellulosilytica TB100</name>
    <dbReference type="NCBI Taxonomy" id="665004"/>
    <lineage>
        <taxon>Bacteria</taxon>
        <taxon>Bacillati</taxon>
        <taxon>Actinomycetota</taxon>
        <taxon>Actinomycetes</taxon>
        <taxon>Streptosporangiales</taxon>
        <taxon>Nocardiopsidaceae</taxon>
        <taxon>Thermobifida</taxon>
    </lineage>
</organism>
<comment type="caution">
    <text evidence="2">The sequence shown here is derived from an EMBL/GenBank/DDBJ whole genome shotgun (WGS) entry which is preliminary data.</text>
</comment>
<dbReference type="EMBL" id="LGEM01000099">
    <property type="protein sequence ID" value="KUP96133.1"/>
    <property type="molecule type" value="Genomic_DNA"/>
</dbReference>
<sequence>MIGRAFYFVAGALVGGYAVYRATRAARAWSPGGIADRVEKRVSSYREALRELNEDVAAAVRAHEEELLRRYAADPYPELPRR</sequence>
<dbReference type="PATRIC" id="fig|665004.4.peg.3416"/>
<keyword evidence="1" id="KW-0175">Coiled coil</keyword>
<dbReference type="RefSeq" id="WP_068757960.1">
    <property type="nucleotide sequence ID" value="NZ_KQ950184.1"/>
</dbReference>
<name>A0A147KFR7_THECS</name>
<dbReference type="AlphaFoldDB" id="A0A147KFR7"/>
<dbReference type="Pfam" id="PF19664">
    <property type="entry name" value="DUF6167"/>
    <property type="match status" value="1"/>
</dbReference>
<evidence type="ECO:0000256" key="1">
    <source>
        <dbReference type="SAM" id="Coils"/>
    </source>
</evidence>
<feature type="coiled-coil region" evidence="1">
    <location>
        <begin position="35"/>
        <end position="66"/>
    </location>
</feature>
<reference evidence="3" key="1">
    <citation type="journal article" date="2017" name="Acta Aliment.">
        <title>Plant polysaccharide degrading enzyme system of Thermpbifida cellulosilytica TB100 revealed by de novo genome project data.</title>
        <authorList>
            <person name="Toth A."/>
            <person name="Baka E."/>
            <person name="Luzics S."/>
            <person name="Bata-Vidacs I."/>
            <person name="Nagy I."/>
            <person name="Balint B."/>
            <person name="Herceg R."/>
            <person name="Olasz F."/>
            <person name="Wilk T."/>
            <person name="Nagy T."/>
            <person name="Kriszt B."/>
            <person name="Nagy I."/>
            <person name="Kukolya J."/>
        </authorList>
    </citation>
    <scope>NUCLEOTIDE SEQUENCE [LARGE SCALE GENOMIC DNA]</scope>
    <source>
        <strain evidence="3">TB100</strain>
    </source>
</reference>
<proteinExistence type="predicted"/>
<dbReference type="OrthoDB" id="3432001at2"/>
<accession>A0A147KFR7</accession>